<dbReference type="InterPro" id="IPR007527">
    <property type="entry name" value="Znf_SWIM"/>
</dbReference>
<evidence type="ECO:0000313" key="6">
    <source>
        <dbReference type="EMBL" id="GJT78821.1"/>
    </source>
</evidence>
<evidence type="ECO:0000256" key="1">
    <source>
        <dbReference type="ARBA" id="ARBA00022723"/>
    </source>
</evidence>
<protein>
    <submittedName>
        <fullName evidence="6">Mutator type transposase</fullName>
    </submittedName>
</protein>
<dbReference type="InterPro" id="IPR018289">
    <property type="entry name" value="MULE_transposase_dom"/>
</dbReference>
<keyword evidence="3" id="KW-0862">Zinc</keyword>
<dbReference type="PANTHER" id="PTHR31973:SF190">
    <property type="entry name" value="MULE TRANSPOSASE DOMAIN-CONTAINING PROTEIN"/>
    <property type="match status" value="1"/>
</dbReference>
<gene>
    <name evidence="6" type="ORF">Tco_1045546</name>
</gene>
<evidence type="ECO:0000313" key="7">
    <source>
        <dbReference type="Proteomes" id="UP001151760"/>
    </source>
</evidence>
<evidence type="ECO:0000259" key="5">
    <source>
        <dbReference type="PROSITE" id="PS50966"/>
    </source>
</evidence>
<dbReference type="PROSITE" id="PS50966">
    <property type="entry name" value="ZF_SWIM"/>
    <property type="match status" value="1"/>
</dbReference>
<feature type="domain" description="SWIM-type" evidence="5">
    <location>
        <begin position="171"/>
        <end position="203"/>
    </location>
</feature>
<name>A0ABQ5GUA9_9ASTR</name>
<evidence type="ECO:0000256" key="2">
    <source>
        <dbReference type="ARBA" id="ARBA00022771"/>
    </source>
</evidence>
<dbReference type="Pfam" id="PF04434">
    <property type="entry name" value="SWIM"/>
    <property type="match status" value="1"/>
</dbReference>
<proteinExistence type="predicted"/>
<organism evidence="6 7">
    <name type="scientific">Tanacetum coccineum</name>
    <dbReference type="NCBI Taxonomy" id="301880"/>
    <lineage>
        <taxon>Eukaryota</taxon>
        <taxon>Viridiplantae</taxon>
        <taxon>Streptophyta</taxon>
        <taxon>Embryophyta</taxon>
        <taxon>Tracheophyta</taxon>
        <taxon>Spermatophyta</taxon>
        <taxon>Magnoliopsida</taxon>
        <taxon>eudicotyledons</taxon>
        <taxon>Gunneridae</taxon>
        <taxon>Pentapetalae</taxon>
        <taxon>asterids</taxon>
        <taxon>campanulids</taxon>
        <taxon>Asterales</taxon>
        <taxon>Asteraceae</taxon>
        <taxon>Asteroideae</taxon>
        <taxon>Anthemideae</taxon>
        <taxon>Anthemidinae</taxon>
        <taxon>Tanacetum</taxon>
    </lineage>
</organism>
<dbReference type="EMBL" id="BQNB010018837">
    <property type="protein sequence ID" value="GJT78821.1"/>
    <property type="molecule type" value="Genomic_DNA"/>
</dbReference>
<keyword evidence="1" id="KW-0479">Metal-binding</keyword>
<dbReference type="SMART" id="SM00575">
    <property type="entry name" value="ZnF_PMZ"/>
    <property type="match status" value="1"/>
</dbReference>
<dbReference type="PANTHER" id="PTHR31973">
    <property type="entry name" value="POLYPROTEIN, PUTATIVE-RELATED"/>
    <property type="match status" value="1"/>
</dbReference>
<comment type="caution">
    <text evidence="6">The sequence shown here is derived from an EMBL/GenBank/DDBJ whole genome shotgun (WGS) entry which is preliminary data.</text>
</comment>
<evidence type="ECO:0000256" key="3">
    <source>
        <dbReference type="ARBA" id="ARBA00022833"/>
    </source>
</evidence>
<dbReference type="InterPro" id="IPR006564">
    <property type="entry name" value="Znf_PMZ"/>
</dbReference>
<evidence type="ECO:0000256" key="4">
    <source>
        <dbReference type="PROSITE-ProRule" id="PRU00325"/>
    </source>
</evidence>
<accession>A0ABQ5GUA9</accession>
<dbReference type="Pfam" id="PF10551">
    <property type="entry name" value="MULE"/>
    <property type="match status" value="1"/>
</dbReference>
<reference evidence="6" key="2">
    <citation type="submission" date="2022-01" db="EMBL/GenBank/DDBJ databases">
        <authorList>
            <person name="Yamashiro T."/>
            <person name="Shiraishi A."/>
            <person name="Satake H."/>
            <person name="Nakayama K."/>
        </authorList>
    </citation>
    <scope>NUCLEOTIDE SEQUENCE</scope>
</reference>
<reference evidence="6" key="1">
    <citation type="journal article" date="2022" name="Int. J. Mol. Sci.">
        <title>Draft Genome of Tanacetum Coccineum: Genomic Comparison of Closely Related Tanacetum-Family Plants.</title>
        <authorList>
            <person name="Yamashiro T."/>
            <person name="Shiraishi A."/>
            <person name="Nakayama K."/>
            <person name="Satake H."/>
        </authorList>
    </citation>
    <scope>NUCLEOTIDE SEQUENCE</scope>
</reference>
<keyword evidence="2 4" id="KW-0863">Zinc-finger</keyword>
<dbReference type="Proteomes" id="UP001151760">
    <property type="component" value="Unassembled WGS sequence"/>
</dbReference>
<keyword evidence="7" id="KW-1185">Reference proteome</keyword>
<sequence length="214" mass="24186">MISPQSICLSEGLSSRAAKKNEDNLLLSEDRPLKGIIFIISKWNTNKTFFKRIYVCIGALKRGFKEGLRELLGLDGCFMKGQYPGQLLTADKKGIQAAIAQVFPNAEHRFCVRHIYENFKAQWKGNQFKELVWKCAAATTVQRYLYNIGRAHLLWNGGTKYQATGPFEDQCVVDIEEKKCSYRKWELTGMPCKHAVAVINEMVTTNADVGVPDS</sequence>